<dbReference type="Proteomes" id="UP000039865">
    <property type="component" value="Unassembled WGS sequence"/>
</dbReference>
<keyword evidence="2" id="KW-1133">Transmembrane helix</keyword>
<gene>
    <name evidence="3" type="primary">Contig12923.g13782</name>
    <name evidence="3" type="ORF">STYLEM_15496</name>
</gene>
<dbReference type="EMBL" id="CCKQ01014613">
    <property type="protein sequence ID" value="CDW86402.1"/>
    <property type="molecule type" value="Genomic_DNA"/>
</dbReference>
<evidence type="ECO:0000313" key="3">
    <source>
        <dbReference type="EMBL" id="CDW86402.1"/>
    </source>
</evidence>
<name>A0A078AYZ0_STYLE</name>
<organism evidence="3 4">
    <name type="scientific">Stylonychia lemnae</name>
    <name type="common">Ciliate</name>
    <dbReference type="NCBI Taxonomy" id="5949"/>
    <lineage>
        <taxon>Eukaryota</taxon>
        <taxon>Sar</taxon>
        <taxon>Alveolata</taxon>
        <taxon>Ciliophora</taxon>
        <taxon>Intramacronucleata</taxon>
        <taxon>Spirotrichea</taxon>
        <taxon>Stichotrichia</taxon>
        <taxon>Sporadotrichida</taxon>
        <taxon>Oxytrichidae</taxon>
        <taxon>Stylonychinae</taxon>
        <taxon>Stylonychia</taxon>
    </lineage>
</organism>
<feature type="compositionally biased region" description="Basic residues" evidence="1">
    <location>
        <begin position="239"/>
        <end position="252"/>
    </location>
</feature>
<evidence type="ECO:0000256" key="2">
    <source>
        <dbReference type="SAM" id="Phobius"/>
    </source>
</evidence>
<reference evidence="3 4" key="1">
    <citation type="submission" date="2014-06" db="EMBL/GenBank/DDBJ databases">
        <authorList>
            <person name="Swart Estienne"/>
        </authorList>
    </citation>
    <scope>NUCLEOTIDE SEQUENCE [LARGE SCALE GENOMIC DNA]</scope>
    <source>
        <strain evidence="3 4">130c</strain>
    </source>
</reference>
<dbReference type="InParanoid" id="A0A078AYZ0"/>
<proteinExistence type="predicted"/>
<dbReference type="AlphaFoldDB" id="A0A078AYZ0"/>
<keyword evidence="2" id="KW-0472">Membrane</keyword>
<feature type="transmembrane region" description="Helical" evidence="2">
    <location>
        <begin position="203"/>
        <end position="222"/>
    </location>
</feature>
<evidence type="ECO:0000256" key="1">
    <source>
        <dbReference type="SAM" id="MobiDB-lite"/>
    </source>
</evidence>
<keyword evidence="4" id="KW-1185">Reference proteome</keyword>
<keyword evidence="2" id="KW-0812">Transmembrane</keyword>
<evidence type="ECO:0000313" key="4">
    <source>
        <dbReference type="Proteomes" id="UP000039865"/>
    </source>
</evidence>
<feature type="region of interest" description="Disordered" evidence="1">
    <location>
        <begin position="233"/>
        <end position="252"/>
    </location>
</feature>
<protein>
    <submittedName>
        <fullName evidence="3">Uncharacterized protein</fullName>
    </submittedName>
</protein>
<sequence>MSKQSKRWYSVICSRLREKGRRSSRKSKTKGREIPIKEEIRVMSDFSEITFHKRGGIQYKMYNQQCIQTNIQDFVKEHPTLHKDRLFSKILAQMMIHCKERITPEQNVTLQTYKDRSAEFDSTQPAYSALLNFDLGKYAVDQSLPKEKQEGPVDMSQQEGMMQTIVEDLSEEMKREREEEMRNTRGAPSIFFLELSNMSTSIGLLYMLAIIGFFGLIFYVLINQILNKPVDFTSQKKQERQHKKRSTGKKEE</sequence>
<accession>A0A078AYZ0</accession>